<accession>A0AAD5MVM8</accession>
<dbReference type="Proteomes" id="UP001196413">
    <property type="component" value="Unassembled WGS sequence"/>
</dbReference>
<evidence type="ECO:0000313" key="1">
    <source>
        <dbReference type="EMBL" id="KAJ1354826.1"/>
    </source>
</evidence>
<dbReference type="EMBL" id="JAHQIW010002241">
    <property type="protein sequence ID" value="KAJ1354826.1"/>
    <property type="molecule type" value="Genomic_DNA"/>
</dbReference>
<organism evidence="1 2">
    <name type="scientific">Parelaphostrongylus tenuis</name>
    <name type="common">Meningeal worm</name>
    <dbReference type="NCBI Taxonomy" id="148309"/>
    <lineage>
        <taxon>Eukaryota</taxon>
        <taxon>Metazoa</taxon>
        <taxon>Ecdysozoa</taxon>
        <taxon>Nematoda</taxon>
        <taxon>Chromadorea</taxon>
        <taxon>Rhabditida</taxon>
        <taxon>Rhabditina</taxon>
        <taxon>Rhabditomorpha</taxon>
        <taxon>Strongyloidea</taxon>
        <taxon>Metastrongylidae</taxon>
        <taxon>Parelaphostrongylus</taxon>
    </lineage>
</organism>
<keyword evidence="2" id="KW-1185">Reference proteome</keyword>
<sequence>MEQHGVKIGCRQPNLHFADGIASTTLASSQEKRMLTDFDDVYIRNRGGVAIPVYCDHTDHEEIAELFDRIHKENGGTLNISSKRGLLRCPGYSLPII</sequence>
<gene>
    <name evidence="1" type="ORF">KIN20_011882</name>
</gene>
<comment type="caution">
    <text evidence="1">The sequence shown here is derived from an EMBL/GenBank/DDBJ whole genome shotgun (WGS) entry which is preliminary data.</text>
</comment>
<dbReference type="AlphaFoldDB" id="A0AAD5MVM8"/>
<evidence type="ECO:0000313" key="2">
    <source>
        <dbReference type="Proteomes" id="UP001196413"/>
    </source>
</evidence>
<protein>
    <submittedName>
        <fullName evidence="1">Uncharacterized protein</fullName>
    </submittedName>
</protein>
<reference evidence="1" key="1">
    <citation type="submission" date="2021-06" db="EMBL/GenBank/DDBJ databases">
        <title>Parelaphostrongylus tenuis whole genome reference sequence.</title>
        <authorList>
            <person name="Garwood T.J."/>
            <person name="Larsen P.A."/>
            <person name="Fountain-Jones N.M."/>
            <person name="Garbe J.R."/>
            <person name="Macchietto M.G."/>
            <person name="Kania S.A."/>
            <person name="Gerhold R.W."/>
            <person name="Richards J.E."/>
            <person name="Wolf T.M."/>
        </authorList>
    </citation>
    <scope>NUCLEOTIDE SEQUENCE</scope>
    <source>
        <strain evidence="1">MNPRO001-30</strain>
        <tissue evidence="1">Meninges</tissue>
    </source>
</reference>
<proteinExistence type="predicted"/>
<name>A0AAD5MVM8_PARTN</name>